<dbReference type="AlphaFoldDB" id="A0A7L5E8K8"/>
<keyword evidence="3" id="KW-1185">Reference proteome</keyword>
<dbReference type="EMBL" id="CP051682">
    <property type="protein sequence ID" value="QJD97203.1"/>
    <property type="molecule type" value="Genomic_DNA"/>
</dbReference>
<feature type="transmembrane region" description="Helical" evidence="1">
    <location>
        <begin position="223"/>
        <end position="250"/>
    </location>
</feature>
<gene>
    <name evidence="2" type="ORF">HH214_15660</name>
</gene>
<evidence type="ECO:0000256" key="1">
    <source>
        <dbReference type="SAM" id="Phobius"/>
    </source>
</evidence>
<dbReference type="Proteomes" id="UP000503278">
    <property type="component" value="Chromosome"/>
</dbReference>
<proteinExistence type="predicted"/>
<evidence type="ECO:0000313" key="3">
    <source>
        <dbReference type="Proteomes" id="UP000503278"/>
    </source>
</evidence>
<protein>
    <submittedName>
        <fullName evidence="2">Uncharacterized protein</fullName>
    </submittedName>
</protein>
<accession>A0A7L5E8K8</accession>
<feature type="transmembrane region" description="Helical" evidence="1">
    <location>
        <begin position="56"/>
        <end position="73"/>
    </location>
</feature>
<sequence>MSLKTLSQTRWKVEADRVTLFPYGVFYVLSAAMAIIFAGILFVYMKYENAGIMESLPFVLFLLLLVILFWGYANTSIEFNNRQGIMRKKLMGFIPVVNLPFNQLAGINVISNTMGGYNYRVFKKADKYGKGVAVSSGYSRNDDPNAIAFVDGVVPLIHDYLNQHDALAPASVAPITNYKYFKKENGRYIIKKNKVAAVIFGLLMLAFGIHEFTPAAWIDDLNLLGNICFFIFFVLGGPLIIIAGFTTVAFDQSARTIERKSPIGLGNRTWNFADFTGIQTLRRSINFIYSGTDVQMHFQHPDKPKPEVIVVHSFRRSRNIERFVQELYQIMDQPEVG</sequence>
<feature type="transmembrane region" description="Helical" evidence="1">
    <location>
        <begin position="20"/>
        <end position="44"/>
    </location>
</feature>
<reference evidence="2 3" key="1">
    <citation type="submission" date="2020-04" db="EMBL/GenBank/DDBJ databases">
        <title>Genome sequencing of novel species.</title>
        <authorList>
            <person name="Heo J."/>
            <person name="Kim S.-J."/>
            <person name="Kim J.-S."/>
            <person name="Hong S.-B."/>
            <person name="Kwon S.-W."/>
        </authorList>
    </citation>
    <scope>NUCLEOTIDE SEQUENCE [LARGE SCALE GENOMIC DNA]</scope>
    <source>
        <strain evidence="2 3">F39-2</strain>
    </source>
</reference>
<keyword evidence="1" id="KW-0472">Membrane</keyword>
<keyword evidence="1" id="KW-0812">Transmembrane</keyword>
<dbReference type="KEGG" id="mrob:HH214_15660"/>
<name>A0A7L5E8K8_9SPHI</name>
<keyword evidence="1" id="KW-1133">Transmembrane helix</keyword>
<dbReference type="RefSeq" id="WP_169609175.1">
    <property type="nucleotide sequence ID" value="NZ_CP051682.1"/>
</dbReference>
<evidence type="ECO:0000313" key="2">
    <source>
        <dbReference type="EMBL" id="QJD97203.1"/>
    </source>
</evidence>
<organism evidence="2 3">
    <name type="scientific">Mucilaginibacter robiniae</name>
    <dbReference type="NCBI Taxonomy" id="2728022"/>
    <lineage>
        <taxon>Bacteria</taxon>
        <taxon>Pseudomonadati</taxon>
        <taxon>Bacteroidota</taxon>
        <taxon>Sphingobacteriia</taxon>
        <taxon>Sphingobacteriales</taxon>
        <taxon>Sphingobacteriaceae</taxon>
        <taxon>Mucilaginibacter</taxon>
    </lineage>
</organism>
<feature type="transmembrane region" description="Helical" evidence="1">
    <location>
        <begin position="195"/>
        <end position="217"/>
    </location>
</feature>